<accession>W9XNN4</accession>
<keyword evidence="1" id="KW-0479">Metal-binding</keyword>
<gene>
    <name evidence="8" type="ORF">A1O1_08972</name>
</gene>
<dbReference type="CDD" id="cd12148">
    <property type="entry name" value="fungal_TF_MHR"/>
    <property type="match status" value="1"/>
</dbReference>
<dbReference type="InterPro" id="IPR001138">
    <property type="entry name" value="Zn2Cys6_DnaBD"/>
</dbReference>
<feature type="compositionally biased region" description="Polar residues" evidence="6">
    <location>
        <begin position="105"/>
        <end position="120"/>
    </location>
</feature>
<evidence type="ECO:0000313" key="9">
    <source>
        <dbReference type="Proteomes" id="UP000019484"/>
    </source>
</evidence>
<dbReference type="Gene3D" id="4.10.240.10">
    <property type="entry name" value="Zn(2)-C6 fungal-type DNA-binding domain"/>
    <property type="match status" value="1"/>
</dbReference>
<evidence type="ECO:0000256" key="2">
    <source>
        <dbReference type="ARBA" id="ARBA00023015"/>
    </source>
</evidence>
<dbReference type="AlphaFoldDB" id="W9XNN4"/>
<dbReference type="HOGENOM" id="CLU_015502_1_1_1"/>
<feature type="region of interest" description="Disordered" evidence="6">
    <location>
        <begin position="57"/>
        <end position="127"/>
    </location>
</feature>
<dbReference type="OrthoDB" id="2399539at2759"/>
<dbReference type="PROSITE" id="PS50048">
    <property type="entry name" value="ZN2_CY6_FUNGAL_2"/>
    <property type="match status" value="1"/>
</dbReference>
<dbReference type="SUPFAM" id="SSF57701">
    <property type="entry name" value="Zn2/Cys6 DNA-binding domain"/>
    <property type="match status" value="1"/>
</dbReference>
<keyword evidence="3" id="KW-0238">DNA-binding</keyword>
<name>W9XNN4_9EURO</name>
<evidence type="ECO:0000313" key="8">
    <source>
        <dbReference type="EMBL" id="EXJ78571.1"/>
    </source>
</evidence>
<evidence type="ECO:0000256" key="4">
    <source>
        <dbReference type="ARBA" id="ARBA00023163"/>
    </source>
</evidence>
<dbReference type="GO" id="GO:0003677">
    <property type="term" value="F:DNA binding"/>
    <property type="evidence" value="ECO:0007669"/>
    <property type="project" value="UniProtKB-KW"/>
</dbReference>
<dbReference type="InterPro" id="IPR036864">
    <property type="entry name" value="Zn2-C6_fun-type_DNA-bd_sf"/>
</dbReference>
<dbReference type="InterPro" id="IPR007219">
    <property type="entry name" value="XnlR_reg_dom"/>
</dbReference>
<evidence type="ECO:0000256" key="3">
    <source>
        <dbReference type="ARBA" id="ARBA00023125"/>
    </source>
</evidence>
<dbReference type="PANTHER" id="PTHR47431">
    <property type="entry name" value="ZN(II)2CYS6 TRANSCRIPTION FACTOR (EUROFUNG)-RELATED"/>
    <property type="match status" value="1"/>
</dbReference>
<proteinExistence type="predicted"/>
<dbReference type="CDD" id="cd00067">
    <property type="entry name" value="GAL4"/>
    <property type="match status" value="1"/>
</dbReference>
<feature type="compositionally biased region" description="Basic and acidic residues" evidence="6">
    <location>
        <begin position="67"/>
        <end position="87"/>
    </location>
</feature>
<organism evidence="8 9">
    <name type="scientific">Capronia coronata CBS 617.96</name>
    <dbReference type="NCBI Taxonomy" id="1182541"/>
    <lineage>
        <taxon>Eukaryota</taxon>
        <taxon>Fungi</taxon>
        <taxon>Dikarya</taxon>
        <taxon>Ascomycota</taxon>
        <taxon>Pezizomycotina</taxon>
        <taxon>Eurotiomycetes</taxon>
        <taxon>Chaetothyriomycetidae</taxon>
        <taxon>Chaetothyriales</taxon>
        <taxon>Herpotrichiellaceae</taxon>
        <taxon>Capronia</taxon>
    </lineage>
</organism>
<evidence type="ECO:0000259" key="7">
    <source>
        <dbReference type="PROSITE" id="PS50048"/>
    </source>
</evidence>
<keyword evidence="4" id="KW-0804">Transcription</keyword>
<keyword evidence="5" id="KW-0539">Nucleus</keyword>
<sequence>MAQIHNNGAAVPSRHDGLARPSPLACLECRRKHLRCDATYPTCARCVTARLQCNYTSSRRGGGRKRQREDEPAANREFNRLAHERQISSEAEAEAEHQHEPSARTPGNQDASVSGQNNGHANVRAPFHGESEPLESFQFGLDNLYNIQSMLQPVSVAEGSSAWVDDEALVNLYYTFFHRAHPILVPRHLYDAQNYPRYLRLTVQFIGSHYSTTLSSDTLRSMTARALADDSQRAASMVQARLLFSIALHARFEISEAEASLSRTVELALELGIHKQSYCVINRVRHPVEEESLRRTWWELFIVDGYMAALHRKTTFRSRSVSTDVLLPCEESAYTQGDSIPEPLSLAQFDARLFIEDELQFSSYCYRIDAVRILARVISIARTHEPHPDEVQAVDNALVGWIHHLPAGKSEIINAFGELDPMIFQAYMIIQYASIYLHCPRSDLNLPAVVELSCGQSDCHTSPISTQHTHAVIATDASKQLSSLAALRTPVRQHTPFFICAVVLSAMVQLSACLVHPRHCHQLHRDRVSLIIGVLKSLTQTWALAQNALRMIRKVAWEVLEGGGGSQQQPEPQSQAANGSTGDSGVDVRGLLDDDSTSRDQPSWMGVNFDGLQDLMHLETNAAYFPCN</sequence>
<dbReference type="SMART" id="SM00066">
    <property type="entry name" value="GAL4"/>
    <property type="match status" value="1"/>
</dbReference>
<keyword evidence="9" id="KW-1185">Reference proteome</keyword>
<dbReference type="PROSITE" id="PS00463">
    <property type="entry name" value="ZN2_CY6_FUNGAL_1"/>
    <property type="match status" value="1"/>
</dbReference>
<dbReference type="Pfam" id="PF04082">
    <property type="entry name" value="Fungal_trans"/>
    <property type="match status" value="1"/>
</dbReference>
<dbReference type="Proteomes" id="UP000019484">
    <property type="component" value="Unassembled WGS sequence"/>
</dbReference>
<keyword evidence="2" id="KW-0805">Transcription regulation</keyword>
<dbReference type="GO" id="GO:0008270">
    <property type="term" value="F:zinc ion binding"/>
    <property type="evidence" value="ECO:0007669"/>
    <property type="project" value="InterPro"/>
</dbReference>
<reference evidence="8 9" key="1">
    <citation type="submission" date="2013-03" db="EMBL/GenBank/DDBJ databases">
        <title>The Genome Sequence of Capronia coronata CBS 617.96.</title>
        <authorList>
            <consortium name="The Broad Institute Genomics Platform"/>
            <person name="Cuomo C."/>
            <person name="de Hoog S."/>
            <person name="Gorbushina A."/>
            <person name="Walker B."/>
            <person name="Young S.K."/>
            <person name="Zeng Q."/>
            <person name="Gargeya S."/>
            <person name="Fitzgerald M."/>
            <person name="Haas B."/>
            <person name="Abouelleil A."/>
            <person name="Allen A.W."/>
            <person name="Alvarado L."/>
            <person name="Arachchi H.M."/>
            <person name="Berlin A.M."/>
            <person name="Chapman S.B."/>
            <person name="Gainer-Dewar J."/>
            <person name="Goldberg J."/>
            <person name="Griggs A."/>
            <person name="Gujja S."/>
            <person name="Hansen M."/>
            <person name="Howarth C."/>
            <person name="Imamovic A."/>
            <person name="Ireland A."/>
            <person name="Larimer J."/>
            <person name="McCowan C."/>
            <person name="Murphy C."/>
            <person name="Pearson M."/>
            <person name="Poon T.W."/>
            <person name="Priest M."/>
            <person name="Roberts A."/>
            <person name="Saif S."/>
            <person name="Shea T."/>
            <person name="Sisk P."/>
            <person name="Sykes S."/>
            <person name="Wortman J."/>
            <person name="Nusbaum C."/>
            <person name="Birren B."/>
        </authorList>
    </citation>
    <scope>NUCLEOTIDE SEQUENCE [LARGE SCALE GENOMIC DNA]</scope>
    <source>
        <strain evidence="8 9">CBS 617.96</strain>
    </source>
</reference>
<evidence type="ECO:0000256" key="6">
    <source>
        <dbReference type="SAM" id="MobiDB-lite"/>
    </source>
</evidence>
<comment type="caution">
    <text evidence="8">The sequence shown here is derived from an EMBL/GenBank/DDBJ whole genome shotgun (WGS) entry which is preliminary data.</text>
</comment>
<dbReference type="GO" id="GO:0000981">
    <property type="term" value="F:DNA-binding transcription factor activity, RNA polymerase II-specific"/>
    <property type="evidence" value="ECO:0007669"/>
    <property type="project" value="InterPro"/>
</dbReference>
<dbReference type="eggNOG" id="ENOG502RF8N">
    <property type="taxonomic scope" value="Eukaryota"/>
</dbReference>
<dbReference type="STRING" id="1182541.W9XNN4"/>
<dbReference type="RefSeq" id="XP_007728019.1">
    <property type="nucleotide sequence ID" value="XM_007729829.1"/>
</dbReference>
<dbReference type="GO" id="GO:0006351">
    <property type="term" value="P:DNA-templated transcription"/>
    <property type="evidence" value="ECO:0007669"/>
    <property type="project" value="InterPro"/>
</dbReference>
<evidence type="ECO:0000256" key="1">
    <source>
        <dbReference type="ARBA" id="ARBA00022723"/>
    </source>
</evidence>
<protein>
    <recommendedName>
        <fullName evidence="7">Zn(2)-C6 fungal-type domain-containing protein</fullName>
    </recommendedName>
</protein>
<dbReference type="EMBL" id="AMWN01000011">
    <property type="protein sequence ID" value="EXJ78571.1"/>
    <property type="molecule type" value="Genomic_DNA"/>
</dbReference>
<feature type="region of interest" description="Disordered" evidence="6">
    <location>
        <begin position="562"/>
        <end position="604"/>
    </location>
</feature>
<dbReference type="Pfam" id="PF00172">
    <property type="entry name" value="Zn_clus"/>
    <property type="match status" value="1"/>
</dbReference>
<evidence type="ECO:0000256" key="5">
    <source>
        <dbReference type="ARBA" id="ARBA00023242"/>
    </source>
</evidence>
<dbReference type="PANTHER" id="PTHR47431:SF2">
    <property type="entry name" value="ZN(II)2CYS6 TRANSCRIPTION FACTOR (EUROFUNG)"/>
    <property type="match status" value="1"/>
</dbReference>
<dbReference type="GeneID" id="19163818"/>
<feature type="domain" description="Zn(2)-C6 fungal-type" evidence="7">
    <location>
        <begin position="25"/>
        <end position="55"/>
    </location>
</feature>